<keyword evidence="1" id="KW-0472">Membrane</keyword>
<dbReference type="Pfam" id="PF13346">
    <property type="entry name" value="ABC2_membrane_5"/>
    <property type="match status" value="1"/>
</dbReference>
<accession>A0A4U2ZDT6</accession>
<keyword evidence="1" id="KW-0812">Transmembrane</keyword>
<protein>
    <submittedName>
        <fullName evidence="2">ABC-2 transporter permease</fullName>
    </submittedName>
</protein>
<keyword evidence="3" id="KW-1185">Reference proteome</keyword>
<feature type="transmembrane region" description="Helical" evidence="1">
    <location>
        <begin position="190"/>
        <end position="213"/>
    </location>
</feature>
<dbReference type="Proteomes" id="UP000308744">
    <property type="component" value="Unassembled WGS sequence"/>
</dbReference>
<evidence type="ECO:0000313" key="2">
    <source>
        <dbReference type="EMBL" id="TKI72588.1"/>
    </source>
</evidence>
<keyword evidence="1" id="KW-1133">Transmembrane helix</keyword>
<dbReference type="AlphaFoldDB" id="A0A4U2ZDT6"/>
<evidence type="ECO:0000256" key="1">
    <source>
        <dbReference type="SAM" id="Phobius"/>
    </source>
</evidence>
<dbReference type="RefSeq" id="WP_107895211.1">
    <property type="nucleotide sequence ID" value="NZ_PYWM01000008.1"/>
</dbReference>
<organism evidence="2 3">
    <name type="scientific">Lysinibacillus mangiferihumi</name>
    <dbReference type="NCBI Taxonomy" id="1130819"/>
    <lineage>
        <taxon>Bacteria</taxon>
        <taxon>Bacillati</taxon>
        <taxon>Bacillota</taxon>
        <taxon>Bacilli</taxon>
        <taxon>Bacillales</taxon>
        <taxon>Bacillaceae</taxon>
        <taxon>Lysinibacillus</taxon>
    </lineage>
</organism>
<name>A0A4U2ZDT6_9BACI</name>
<comment type="caution">
    <text evidence="2">The sequence shown here is derived from an EMBL/GenBank/DDBJ whole genome shotgun (WGS) entry which is preliminary data.</text>
</comment>
<feature type="transmembrane region" description="Helical" evidence="1">
    <location>
        <begin position="84"/>
        <end position="106"/>
    </location>
</feature>
<feature type="transmembrane region" description="Helical" evidence="1">
    <location>
        <begin position="118"/>
        <end position="143"/>
    </location>
</feature>
<feature type="transmembrane region" description="Helical" evidence="1">
    <location>
        <begin position="40"/>
        <end position="58"/>
    </location>
</feature>
<reference evidence="2 3" key="1">
    <citation type="submission" date="2019-04" db="EMBL/GenBank/DDBJ databases">
        <title>Lysinibacillus genome sequencing.</title>
        <authorList>
            <person name="Dunlap C."/>
        </authorList>
    </citation>
    <scope>NUCLEOTIDE SEQUENCE [LARGE SCALE GENOMIC DNA]</scope>
    <source>
        <strain evidence="2 3">CCTCC AB 2010389</strain>
    </source>
</reference>
<proteinExistence type="predicted"/>
<evidence type="ECO:0000313" key="3">
    <source>
        <dbReference type="Proteomes" id="UP000308744"/>
    </source>
</evidence>
<gene>
    <name evidence="2" type="ORF">FC756_01315</name>
</gene>
<dbReference type="InterPro" id="IPR025699">
    <property type="entry name" value="ABC2_memb-like"/>
</dbReference>
<feature type="transmembrane region" description="Helical" evidence="1">
    <location>
        <begin position="12"/>
        <end position="34"/>
    </location>
</feature>
<feature type="transmembrane region" description="Helical" evidence="1">
    <location>
        <begin position="150"/>
        <end position="170"/>
    </location>
</feature>
<dbReference type="EMBL" id="SZPU01000003">
    <property type="protein sequence ID" value="TKI72588.1"/>
    <property type="molecule type" value="Genomic_DNA"/>
</dbReference>
<sequence>MKGLIYTNFSLIRKVILVYMLIGIGIAVVMLNVIGSEALSLSMVMVCIVIITPVWEAIKVEALSGYNKYVLTLPVTRRTVIQSYYVFFFLIVMIGIILFVSVLYVHGLFSMISIDFSLYRSITLAILAMLTMGGIIFPLIFMLGEEKSDFILFLSLGFMALIVNLVRVGVEHFIEQPPLLKFNLDLLIHVPFIYILISILIFLLSYVTSLAIYRKKEF</sequence>